<comment type="caution">
    <text evidence="1">The sequence shown here is derived from an EMBL/GenBank/DDBJ whole genome shotgun (WGS) entry which is preliminary data.</text>
</comment>
<dbReference type="AlphaFoldDB" id="W5IH93"/>
<evidence type="ECO:0000313" key="1">
    <source>
        <dbReference type="EMBL" id="EFG26397.1"/>
    </source>
</evidence>
<organism evidence="1 2">
    <name type="scientific">Scardovia inopinata F0304</name>
    <dbReference type="NCBI Taxonomy" id="641146"/>
    <lineage>
        <taxon>Bacteria</taxon>
        <taxon>Bacillati</taxon>
        <taxon>Actinomycetota</taxon>
        <taxon>Actinomycetes</taxon>
        <taxon>Bifidobacteriales</taxon>
        <taxon>Bifidobacteriaceae</taxon>
        <taxon>Scardovia</taxon>
    </lineage>
</organism>
<reference evidence="1 2" key="1">
    <citation type="submission" date="2012-01" db="EMBL/GenBank/DDBJ databases">
        <title>The Genome Sequence of Scardovia inopinata F0304.</title>
        <authorList>
            <consortium name="The Broad Institute Genome Sequencing Platform"/>
            <person name="Earl A."/>
            <person name="Ward D."/>
            <person name="Feldgarden M."/>
            <person name="Gevers D."/>
            <person name="Izard J."/>
            <person name="Baranova O.V."/>
            <person name="Blanton J.M."/>
            <person name="Tanner A.C."/>
            <person name="Dewhirst F.E."/>
            <person name="Young S.K."/>
            <person name="Zeng Q."/>
            <person name="Gargeya S."/>
            <person name="Fitzgerald M."/>
            <person name="Haas B."/>
            <person name="Abouelleil A."/>
            <person name="Alvarado L."/>
            <person name="Arachchi H.M."/>
            <person name="Berlin A."/>
            <person name="Chapman S.B."/>
            <person name="Gearin G."/>
            <person name="Goldberg J."/>
            <person name="Griggs A."/>
            <person name="Gujja S."/>
            <person name="Hansen M."/>
            <person name="Heiman D."/>
            <person name="Howarth C."/>
            <person name="Larimer J."/>
            <person name="Lui A."/>
            <person name="MacDonald P.J."/>
            <person name="McCowen C."/>
            <person name="Montmayeur A."/>
            <person name="Murphy C."/>
            <person name="Neiman D."/>
            <person name="Pearson M."/>
            <person name="Priest M."/>
            <person name="Roberts A."/>
            <person name="Saif S."/>
            <person name="Shea T."/>
            <person name="Sisk P."/>
            <person name="Stolte C."/>
            <person name="Sykes S."/>
            <person name="Wortman J."/>
            <person name="Nusbaum C."/>
            <person name="Birren B."/>
        </authorList>
    </citation>
    <scope>NUCLEOTIDE SEQUENCE [LARGE SCALE GENOMIC DNA]</scope>
    <source>
        <strain evidence="1 2">F0304</strain>
    </source>
</reference>
<keyword evidence="2" id="KW-1185">Reference proteome</keyword>
<accession>W5IH93</accession>
<dbReference type="HOGENOM" id="CLU_603940_0_0_11"/>
<evidence type="ECO:0000313" key="2">
    <source>
        <dbReference type="Proteomes" id="UP000005777"/>
    </source>
</evidence>
<dbReference type="Proteomes" id="UP000005777">
    <property type="component" value="Unassembled WGS sequence"/>
</dbReference>
<name>W5IH93_SCAIO</name>
<dbReference type="EMBL" id="ADCX01000001">
    <property type="protein sequence ID" value="EFG26397.1"/>
    <property type="molecule type" value="Genomic_DNA"/>
</dbReference>
<dbReference type="eggNOG" id="ENOG50330FU">
    <property type="taxonomic scope" value="Bacteria"/>
</dbReference>
<sequence length="458" mass="46679">MFRLNTTGLKEVSQSVTSAKDRYGSQFDSARKQNISTLEGQNGCWAAQAENSYTLVDVQMTSFRAAYEIFATDLAQAATDAVDSVQAKYKALFSAIGTDPQDETKIKCNPDSNFGNVMGDAATAADSFTTEASDLSGQAAGLDNEQGERDEVIAALDNIQRYTKAQADSYRSIQDSWTALSSAVRDFDGQYSSKFSGDFVTAEQTQQARQDVARAILGSLMLSSEGSASGSTDSNYTDVSTKGTVSIDENGKISMDGEAEAAYHLWNAQGNASASLNLLGINSSADASGEIDISAGAKAKGSISNMGASGEVSVHAGIKASGDASINVGNNLPFGGVGVSAHGEGEVGADAAASGQFGYNPDDDSVGVGAHAEAFAGAKAEGSVSGRIGPLSITGDASVRAGAGADADAGINFKDGKLNINLGASATVGVGAGAHVSASLDIGSVADEATNFIGSFFH</sequence>
<proteinExistence type="predicted"/>
<protein>
    <submittedName>
        <fullName evidence="1">Uncharacterized protein</fullName>
    </submittedName>
</protein>
<gene>
    <name evidence="1" type="ORF">HMPREF9020_00016</name>
</gene>
<dbReference type="RefSeq" id="WP_006292340.1">
    <property type="nucleotide sequence ID" value="NZ_GG770225.1"/>
</dbReference>